<reference evidence="2" key="1">
    <citation type="submission" date="2020-07" db="EMBL/GenBank/DDBJ databases">
        <title>Huge and variable diversity of episymbiotic CPR bacteria and DPANN archaea in groundwater ecosystems.</title>
        <authorList>
            <person name="He C.Y."/>
            <person name="Keren R."/>
            <person name="Whittaker M."/>
            <person name="Farag I.F."/>
            <person name="Doudna J."/>
            <person name="Cate J.H.D."/>
            <person name="Banfield J.F."/>
        </authorList>
    </citation>
    <scope>NUCLEOTIDE SEQUENCE</scope>
    <source>
        <strain evidence="2">NC_groundwater_1664_Pr3_B-0.1um_52_9</strain>
    </source>
</reference>
<organism evidence="2 3">
    <name type="scientific">Desulfomonile tiedjei</name>
    <dbReference type="NCBI Taxonomy" id="2358"/>
    <lineage>
        <taxon>Bacteria</taxon>
        <taxon>Pseudomonadati</taxon>
        <taxon>Thermodesulfobacteriota</taxon>
        <taxon>Desulfomonilia</taxon>
        <taxon>Desulfomonilales</taxon>
        <taxon>Desulfomonilaceae</taxon>
        <taxon>Desulfomonile</taxon>
    </lineage>
</organism>
<name>A0A9D6Z8N5_9BACT</name>
<feature type="transmembrane region" description="Helical" evidence="1">
    <location>
        <begin position="236"/>
        <end position="255"/>
    </location>
</feature>
<evidence type="ECO:0000313" key="3">
    <source>
        <dbReference type="Proteomes" id="UP000807825"/>
    </source>
</evidence>
<protein>
    <submittedName>
        <fullName evidence="2">Uncharacterized protein</fullName>
    </submittedName>
</protein>
<dbReference type="EMBL" id="JACRDE010000589">
    <property type="protein sequence ID" value="MBI5252286.1"/>
    <property type="molecule type" value="Genomic_DNA"/>
</dbReference>
<keyword evidence="1" id="KW-0812">Transmembrane</keyword>
<feature type="transmembrane region" description="Helical" evidence="1">
    <location>
        <begin position="124"/>
        <end position="142"/>
    </location>
</feature>
<accession>A0A9D6Z8N5</accession>
<feature type="transmembrane region" description="Helical" evidence="1">
    <location>
        <begin position="34"/>
        <end position="55"/>
    </location>
</feature>
<keyword evidence="1" id="KW-1133">Transmembrane helix</keyword>
<feature type="transmembrane region" description="Helical" evidence="1">
    <location>
        <begin position="100"/>
        <end position="117"/>
    </location>
</feature>
<feature type="transmembrane region" description="Helical" evidence="1">
    <location>
        <begin position="179"/>
        <end position="200"/>
    </location>
</feature>
<feature type="transmembrane region" description="Helical" evidence="1">
    <location>
        <begin position="67"/>
        <end position="88"/>
    </location>
</feature>
<dbReference type="AlphaFoldDB" id="A0A9D6Z8N5"/>
<keyword evidence="1" id="KW-0472">Membrane</keyword>
<sequence>MPAPLESPEPALFTHECESNDHIPEPRSLDRDGWIMLAVGPVIALVSFLFFWVKWTFSVLEILVHEMGHAIFGWVFGYPSLPAFDLIWGGGVTVHVDRSTALLLLVYALLAGLIVMYRRNAAAVAMIFAVIAVHLFCTFTKYHSLLIVAMGHGTELLIGGLFIYRALSGRAIIHYVERPLYSVIGFFMVFSNMALSYRLLTSWSERGAYAAAKGGHMEMDFIRIARDHLNWKLTSVALLFLVLSVLTPFLAYLAVRYEQYIYSALIRLLRREPA</sequence>
<comment type="caution">
    <text evidence="2">The sequence shown here is derived from an EMBL/GenBank/DDBJ whole genome shotgun (WGS) entry which is preliminary data.</text>
</comment>
<feature type="transmembrane region" description="Helical" evidence="1">
    <location>
        <begin position="148"/>
        <end position="167"/>
    </location>
</feature>
<proteinExistence type="predicted"/>
<evidence type="ECO:0000256" key="1">
    <source>
        <dbReference type="SAM" id="Phobius"/>
    </source>
</evidence>
<evidence type="ECO:0000313" key="2">
    <source>
        <dbReference type="EMBL" id="MBI5252286.1"/>
    </source>
</evidence>
<dbReference type="Proteomes" id="UP000807825">
    <property type="component" value="Unassembled WGS sequence"/>
</dbReference>
<gene>
    <name evidence="2" type="ORF">HY912_22555</name>
</gene>